<dbReference type="Gene3D" id="1.20.1250.20">
    <property type="entry name" value="MFS general substrate transporter like domains"/>
    <property type="match status" value="1"/>
</dbReference>
<gene>
    <name evidence="6" type="ORF">E1B28_006739</name>
</gene>
<comment type="subcellular location">
    <subcellularLocation>
        <location evidence="1">Cell membrane</location>
        <topology evidence="1">Multi-pass membrane protein</topology>
    </subcellularLocation>
</comment>
<evidence type="ECO:0000256" key="3">
    <source>
        <dbReference type="ARBA" id="ARBA00022475"/>
    </source>
</evidence>
<organism evidence="6 7">
    <name type="scientific">Marasmius oreades</name>
    <name type="common">fairy-ring Marasmius</name>
    <dbReference type="NCBI Taxonomy" id="181124"/>
    <lineage>
        <taxon>Eukaryota</taxon>
        <taxon>Fungi</taxon>
        <taxon>Dikarya</taxon>
        <taxon>Basidiomycota</taxon>
        <taxon>Agaricomycotina</taxon>
        <taxon>Agaricomycetes</taxon>
        <taxon>Agaricomycetidae</taxon>
        <taxon>Agaricales</taxon>
        <taxon>Marasmiineae</taxon>
        <taxon>Marasmiaceae</taxon>
        <taxon>Marasmius</taxon>
    </lineage>
</organism>
<feature type="compositionally biased region" description="Basic and acidic residues" evidence="4">
    <location>
        <begin position="70"/>
        <end position="88"/>
    </location>
</feature>
<evidence type="ECO:0000256" key="1">
    <source>
        <dbReference type="ARBA" id="ARBA00004651"/>
    </source>
</evidence>
<keyword evidence="7" id="KW-1185">Reference proteome</keyword>
<sequence length="88" mass="9686">MDSITPSGAFGFYAGLCLLGWTFVLICLPETAGLSLEEVIGVFRGGFGIRESERLRKEKMVLKKGRGRGRRVDHNESVRGSQEEKVGV</sequence>
<dbReference type="KEGG" id="more:E1B28_006739"/>
<dbReference type="AlphaFoldDB" id="A0A9P8AB07"/>
<accession>A0A9P8AB07</accession>
<comment type="caution">
    <text evidence="6">The sequence shown here is derived from an EMBL/GenBank/DDBJ whole genome shotgun (WGS) entry which is preliminary data.</text>
</comment>
<reference evidence="6" key="1">
    <citation type="journal article" date="2021" name="Genome Biol. Evol.">
        <title>The assembled and annotated genome of the fairy-ring fungus Marasmius oreades.</title>
        <authorList>
            <person name="Hiltunen M."/>
            <person name="Ament-Velasquez S.L."/>
            <person name="Johannesson H."/>
        </authorList>
    </citation>
    <scope>NUCLEOTIDE SEQUENCE</scope>
    <source>
        <strain evidence="6">03SP1</strain>
    </source>
</reference>
<dbReference type="Proteomes" id="UP001049176">
    <property type="component" value="Chromosome 3"/>
</dbReference>
<dbReference type="InterPro" id="IPR036259">
    <property type="entry name" value="MFS_trans_sf"/>
</dbReference>
<dbReference type="PANTHER" id="PTHR48020">
    <property type="entry name" value="PROTON MYO-INOSITOL COTRANSPORTER"/>
    <property type="match status" value="1"/>
</dbReference>
<evidence type="ECO:0000313" key="6">
    <source>
        <dbReference type="EMBL" id="KAG7096058.1"/>
    </source>
</evidence>
<proteinExistence type="predicted"/>
<keyword evidence="5" id="KW-0812">Transmembrane</keyword>
<dbReference type="GeneID" id="66075815"/>
<evidence type="ECO:0000313" key="7">
    <source>
        <dbReference type="Proteomes" id="UP001049176"/>
    </source>
</evidence>
<dbReference type="PANTHER" id="PTHR48020:SF12">
    <property type="entry name" value="PROTON MYO-INOSITOL COTRANSPORTER"/>
    <property type="match status" value="1"/>
</dbReference>
<evidence type="ECO:0000256" key="5">
    <source>
        <dbReference type="SAM" id="Phobius"/>
    </source>
</evidence>
<protein>
    <submittedName>
        <fullName evidence="6">Uncharacterized protein</fullName>
    </submittedName>
</protein>
<dbReference type="RefSeq" id="XP_043012528.1">
    <property type="nucleotide sequence ID" value="XM_043151433.1"/>
</dbReference>
<dbReference type="EMBL" id="CM032183">
    <property type="protein sequence ID" value="KAG7096058.1"/>
    <property type="molecule type" value="Genomic_DNA"/>
</dbReference>
<feature type="region of interest" description="Disordered" evidence="4">
    <location>
        <begin position="64"/>
        <end position="88"/>
    </location>
</feature>
<evidence type="ECO:0000256" key="2">
    <source>
        <dbReference type="ARBA" id="ARBA00022448"/>
    </source>
</evidence>
<dbReference type="InterPro" id="IPR050814">
    <property type="entry name" value="Myo-inositol_Transporter"/>
</dbReference>
<keyword evidence="3" id="KW-1003">Cell membrane</keyword>
<keyword evidence="2" id="KW-0813">Transport</keyword>
<dbReference type="GO" id="GO:0022857">
    <property type="term" value="F:transmembrane transporter activity"/>
    <property type="evidence" value="ECO:0007669"/>
    <property type="project" value="TreeGrafter"/>
</dbReference>
<feature type="transmembrane region" description="Helical" evidence="5">
    <location>
        <begin position="12"/>
        <end position="28"/>
    </location>
</feature>
<dbReference type="OrthoDB" id="6339427at2759"/>
<keyword evidence="5" id="KW-0472">Membrane</keyword>
<evidence type="ECO:0000256" key="4">
    <source>
        <dbReference type="SAM" id="MobiDB-lite"/>
    </source>
</evidence>
<keyword evidence="5" id="KW-1133">Transmembrane helix</keyword>
<dbReference type="GO" id="GO:0005886">
    <property type="term" value="C:plasma membrane"/>
    <property type="evidence" value="ECO:0007669"/>
    <property type="project" value="UniProtKB-SubCell"/>
</dbReference>
<name>A0A9P8AB07_9AGAR</name>